<evidence type="ECO:0000313" key="3">
    <source>
        <dbReference type="Proteomes" id="UP000075920"/>
    </source>
</evidence>
<keyword evidence="1" id="KW-0732">Signal</keyword>
<name>A0A182VYZ4_9DIPT</name>
<reference evidence="2" key="2">
    <citation type="submission" date="2020-05" db="UniProtKB">
        <authorList>
            <consortium name="EnsemblMetazoa"/>
        </authorList>
    </citation>
    <scope>IDENTIFICATION</scope>
    <source>
        <strain evidence="2">MINIMUS1</strain>
    </source>
</reference>
<organism evidence="2 3">
    <name type="scientific">Anopheles minimus</name>
    <dbReference type="NCBI Taxonomy" id="112268"/>
    <lineage>
        <taxon>Eukaryota</taxon>
        <taxon>Metazoa</taxon>
        <taxon>Ecdysozoa</taxon>
        <taxon>Arthropoda</taxon>
        <taxon>Hexapoda</taxon>
        <taxon>Insecta</taxon>
        <taxon>Pterygota</taxon>
        <taxon>Neoptera</taxon>
        <taxon>Endopterygota</taxon>
        <taxon>Diptera</taxon>
        <taxon>Nematocera</taxon>
        <taxon>Culicoidea</taxon>
        <taxon>Culicidae</taxon>
        <taxon>Anophelinae</taxon>
        <taxon>Anopheles</taxon>
    </lineage>
</organism>
<evidence type="ECO:0000313" key="2">
    <source>
        <dbReference type="EnsemblMetazoa" id="AMIN003299-PA"/>
    </source>
</evidence>
<dbReference type="VEuPathDB" id="VectorBase:AMIN003299"/>
<proteinExistence type="predicted"/>
<feature type="chain" id="PRO_5008140467" evidence="1">
    <location>
        <begin position="23"/>
        <end position="755"/>
    </location>
</feature>
<feature type="signal peptide" evidence="1">
    <location>
        <begin position="1"/>
        <end position="22"/>
    </location>
</feature>
<sequence length="755" mass="84973">MRAIRVLWTIWLLLLVININDGASTRKKTKSVTDADSTVYPDCALESRKEFNRRVRVPDKHISIRLLRYFTFGGILQAISEDTAIPRDGLVTGGASKFQDHSSGRGQGVHAAHIIRVGSINKELKRKHEALNKALENYIGHTQNVDRDLNVWNGVGGAIDRYQSRNLNMLATINFNGALCDNWDNITTLQAAFRQIVDKYVLENLANSDALTQNNLEDIKEKVYMIDACMLFENGTAGYEMVKSGKFVQHYNRKRNRSDVCAVCIYTTNSATDKRTKTERTSDICSSIYEPNKHGSREEFDRRVHEPDQHISARLIRYLRFGGILQAISEKTKIPRDQLVEGGASQFQDQSSGLGQAFHAAHIIRVGAINNKLQKKSPTLNRALQNFIGHTQNVERRVNVWHGVGGIIDRYQSDNLNVLATINFNGLYTDNSDILEKLQTGFRQIVHEFALNNLAKSDEQTKIALKKDNDTVYMVSLCMLFENGNEAYEQVKSGVFIASLEVTMLSVRFVWIVCAVSICVINSATGARKQSEVISDICSSSFTEGQYDTRDEYYRRVRDPEKHISARLVRYFRFGGILQAIAEETEIPRDKLVTGGASQFQDQSSGLGQTIHAAHIIRVGSINNKLQKKSPTLNRALQNYIGHTQNVLRAANAWHGVGGEIDKYQSNQLGVLATIDFAGTLDSNDRRTVETLLTEFRTIIDKYVRDGTHTTDNKKILNADNVIVYCMLPLMLHEEGKAGYDMVKNGDFVTKYDKS</sequence>
<accession>A0A182VYZ4</accession>
<protein>
    <submittedName>
        <fullName evidence="2">Uncharacterized protein</fullName>
    </submittedName>
</protein>
<evidence type="ECO:0000256" key="1">
    <source>
        <dbReference type="SAM" id="SignalP"/>
    </source>
</evidence>
<dbReference type="Proteomes" id="UP000075920">
    <property type="component" value="Unassembled WGS sequence"/>
</dbReference>
<keyword evidence="3" id="KW-1185">Reference proteome</keyword>
<dbReference type="AlphaFoldDB" id="A0A182VYZ4"/>
<dbReference type="EnsemblMetazoa" id="AMIN003299-RA">
    <property type="protein sequence ID" value="AMIN003299-PA"/>
    <property type="gene ID" value="AMIN003299"/>
</dbReference>
<dbReference type="STRING" id="112268.A0A182VYZ4"/>
<reference evidence="3" key="1">
    <citation type="submission" date="2013-03" db="EMBL/GenBank/DDBJ databases">
        <title>The Genome Sequence of Anopheles minimus MINIMUS1.</title>
        <authorList>
            <consortium name="The Broad Institute Genomics Platform"/>
            <person name="Neafsey D.E."/>
            <person name="Walton C."/>
            <person name="Walker B."/>
            <person name="Young S.K."/>
            <person name="Zeng Q."/>
            <person name="Gargeya S."/>
            <person name="Fitzgerald M."/>
            <person name="Haas B."/>
            <person name="Abouelleil A."/>
            <person name="Allen A.W."/>
            <person name="Alvarado L."/>
            <person name="Arachchi H.M."/>
            <person name="Berlin A.M."/>
            <person name="Chapman S.B."/>
            <person name="Gainer-Dewar J."/>
            <person name="Goldberg J."/>
            <person name="Griggs A."/>
            <person name="Gujja S."/>
            <person name="Hansen M."/>
            <person name="Howarth C."/>
            <person name="Imamovic A."/>
            <person name="Ireland A."/>
            <person name="Larimer J."/>
            <person name="McCowan C."/>
            <person name="Murphy C."/>
            <person name="Pearson M."/>
            <person name="Poon T.W."/>
            <person name="Priest M."/>
            <person name="Roberts A."/>
            <person name="Saif S."/>
            <person name="Shea T."/>
            <person name="Sisk P."/>
            <person name="Sykes S."/>
            <person name="Wortman J."/>
            <person name="Nusbaum C."/>
            <person name="Birren B."/>
        </authorList>
    </citation>
    <scope>NUCLEOTIDE SEQUENCE [LARGE SCALE GENOMIC DNA]</scope>
    <source>
        <strain evidence="3">MINIMUS1</strain>
    </source>
</reference>